<keyword evidence="5" id="KW-1003">Cell membrane</keyword>
<name>A0A345PJ93_9BACI</name>
<evidence type="ECO:0000256" key="3">
    <source>
        <dbReference type="ARBA" id="ARBA00022597"/>
    </source>
</evidence>
<keyword evidence="5" id="KW-0449">Lipoprotein</keyword>
<dbReference type="InterPro" id="IPR006060">
    <property type="entry name" value="Maltose/Cyclodextrin-bd"/>
</dbReference>
<proteinExistence type="inferred from homology"/>
<dbReference type="GO" id="GO:0015768">
    <property type="term" value="P:maltose transport"/>
    <property type="evidence" value="ECO:0007669"/>
    <property type="project" value="TreeGrafter"/>
</dbReference>
<dbReference type="InterPro" id="IPR006059">
    <property type="entry name" value="SBP"/>
</dbReference>
<keyword evidence="3 5" id="KW-0762">Sugar transport</keyword>
<evidence type="ECO:0000256" key="1">
    <source>
        <dbReference type="ARBA" id="ARBA00008520"/>
    </source>
</evidence>
<keyword evidence="7" id="KW-1185">Reference proteome</keyword>
<organism evidence="6 7">
    <name type="scientific">Oceanobacillus zhaokaii</name>
    <dbReference type="NCBI Taxonomy" id="2052660"/>
    <lineage>
        <taxon>Bacteria</taxon>
        <taxon>Bacillati</taxon>
        <taxon>Bacillota</taxon>
        <taxon>Bacilli</taxon>
        <taxon>Bacillales</taxon>
        <taxon>Bacillaceae</taxon>
        <taxon>Oceanobacillus</taxon>
    </lineage>
</organism>
<protein>
    <recommendedName>
        <fullName evidence="5">Maltodextrin-binding protein</fullName>
    </recommendedName>
</protein>
<evidence type="ECO:0000256" key="5">
    <source>
        <dbReference type="RuleBase" id="RU365005"/>
    </source>
</evidence>
<dbReference type="Gene3D" id="3.40.190.10">
    <property type="entry name" value="Periplasmic binding protein-like II"/>
    <property type="match status" value="2"/>
</dbReference>
<accession>A0A345PJ93</accession>
<comment type="subcellular location">
    <subcellularLocation>
        <location evidence="5">Cell membrane</location>
        <topology evidence="5">Lipid-anchor</topology>
    </subcellularLocation>
</comment>
<dbReference type="GO" id="GO:0042956">
    <property type="term" value="P:maltodextrin transmembrane transport"/>
    <property type="evidence" value="ECO:0007669"/>
    <property type="project" value="TreeGrafter"/>
</dbReference>
<dbReference type="PANTHER" id="PTHR30061">
    <property type="entry name" value="MALTOSE-BINDING PERIPLASMIC PROTEIN"/>
    <property type="match status" value="1"/>
</dbReference>
<dbReference type="SUPFAM" id="SSF53850">
    <property type="entry name" value="Periplasmic binding protein-like II"/>
    <property type="match status" value="1"/>
</dbReference>
<keyword evidence="4 5" id="KW-0732">Signal</keyword>
<dbReference type="GO" id="GO:0055052">
    <property type="term" value="C:ATP-binding cassette (ABC) transporter complex, substrate-binding subunit-containing"/>
    <property type="evidence" value="ECO:0007669"/>
    <property type="project" value="TreeGrafter"/>
</dbReference>
<feature type="signal peptide" evidence="5">
    <location>
        <begin position="1"/>
        <end position="23"/>
    </location>
</feature>
<evidence type="ECO:0000256" key="2">
    <source>
        <dbReference type="ARBA" id="ARBA00022448"/>
    </source>
</evidence>
<evidence type="ECO:0000313" key="7">
    <source>
        <dbReference type="Proteomes" id="UP000253908"/>
    </source>
</evidence>
<dbReference type="PROSITE" id="PS51257">
    <property type="entry name" value="PROKAR_LIPOPROTEIN"/>
    <property type="match status" value="1"/>
</dbReference>
<keyword evidence="2 5" id="KW-0813">Transport</keyword>
<dbReference type="KEGG" id="ocn:CUC15_14545"/>
<dbReference type="RefSeq" id="WP_114917360.1">
    <property type="nucleotide sequence ID" value="NZ_CP024848.1"/>
</dbReference>
<keyword evidence="5" id="KW-0472">Membrane</keyword>
<dbReference type="GO" id="GO:1901982">
    <property type="term" value="F:maltose binding"/>
    <property type="evidence" value="ECO:0007669"/>
    <property type="project" value="TreeGrafter"/>
</dbReference>
<dbReference type="Proteomes" id="UP000253908">
    <property type="component" value="Chromosome"/>
</dbReference>
<feature type="chain" id="PRO_5039761581" description="Maltodextrin-binding protein" evidence="5">
    <location>
        <begin position="24"/>
        <end position="425"/>
    </location>
</feature>
<dbReference type="AlphaFoldDB" id="A0A345PJ93"/>
<evidence type="ECO:0000256" key="4">
    <source>
        <dbReference type="ARBA" id="ARBA00022729"/>
    </source>
</evidence>
<evidence type="ECO:0000313" key="6">
    <source>
        <dbReference type="EMBL" id="AXI10073.1"/>
    </source>
</evidence>
<reference evidence="7" key="1">
    <citation type="submission" date="2017-11" db="EMBL/GenBank/DDBJ databases">
        <authorList>
            <person name="Zhu W."/>
        </authorList>
    </citation>
    <scope>NUCLEOTIDE SEQUENCE [LARGE SCALE GENOMIC DNA]</scope>
    <source>
        <strain evidence="7">160</strain>
    </source>
</reference>
<dbReference type="EMBL" id="CP024848">
    <property type="protein sequence ID" value="AXI10073.1"/>
    <property type="molecule type" value="Genomic_DNA"/>
</dbReference>
<dbReference type="GO" id="GO:0015144">
    <property type="term" value="F:carbohydrate transmembrane transporter activity"/>
    <property type="evidence" value="ECO:0007669"/>
    <property type="project" value="InterPro"/>
</dbReference>
<gene>
    <name evidence="6" type="ORF">CUC15_14545</name>
</gene>
<dbReference type="Pfam" id="PF13416">
    <property type="entry name" value="SBP_bac_8"/>
    <property type="match status" value="1"/>
</dbReference>
<comment type="similarity">
    <text evidence="1 5">Belongs to the bacterial solute-binding protein 1 family.</text>
</comment>
<dbReference type="PRINTS" id="PR00181">
    <property type="entry name" value="MALTOSEBP"/>
</dbReference>
<sequence>MNTIGWKKMALGLAVSGSLFLAACSDSEDTSTSGSGEDSGDSSSATLEVGIEEGYIDFVNEIVPKFEEEYDVTVTVTERDLFDTLEALPLDGPAGLAPDVMIAPYDRIGNLGQQGHLAEVTLPDDGRYDEVDQQQVTINEKVYGSPFVIESLIMYYNKDLIDKAPATFEEIEKLTEDERFAFESESGKSTAFLANWLDFYNSYGLLSGYGGYVFGDEGTDTSDIGLNTAESIEAIEYATHWLKDIWPQGMLDATTSGNFIDEQFTNGKAAAIIGGPWSANNYTEAGVNYGVSTIPTLPNGENYQPFAGGKGWIISNYAENKEAAQNWLDFVTNDENQQLLVEMNAEVPANQNTREVVAQGDDELTIAVINQYNSAVPMPNIPEMAEVWTGAQTLMFDSASGNKTPEQSANDAVEVISGNIEQKYQ</sequence>
<dbReference type="PANTHER" id="PTHR30061:SF50">
    <property type="entry name" value="MALTOSE_MALTODEXTRIN-BINDING PERIPLASMIC PROTEIN"/>
    <property type="match status" value="1"/>
</dbReference>
<dbReference type="OrthoDB" id="9766758at2"/>